<evidence type="ECO:0000313" key="4">
    <source>
        <dbReference type="EMBL" id="RZF43349.1"/>
    </source>
</evidence>
<proteinExistence type="predicted"/>
<keyword evidence="5" id="KW-1185">Reference proteome</keyword>
<dbReference type="PROSITE" id="PS51257">
    <property type="entry name" value="PROKAR_LIPOPROTEIN"/>
    <property type="match status" value="1"/>
</dbReference>
<feature type="region of interest" description="Disordered" evidence="2">
    <location>
        <begin position="90"/>
        <end position="114"/>
    </location>
</feature>
<dbReference type="PANTHER" id="PTHR10380:SF209">
    <property type="match status" value="1"/>
</dbReference>
<dbReference type="InterPro" id="IPR000618">
    <property type="entry name" value="Insect_cuticle"/>
</dbReference>
<keyword evidence="1" id="KW-0193">Cuticle</keyword>
<reference evidence="4 5" key="1">
    <citation type="journal article" date="2017" name="Gigascience">
        <title>Genome sequence of the small brown planthopper, Laodelphax striatellus.</title>
        <authorList>
            <person name="Zhu J."/>
            <person name="Jiang F."/>
            <person name="Wang X."/>
            <person name="Yang P."/>
            <person name="Bao Y."/>
            <person name="Zhao W."/>
            <person name="Wang W."/>
            <person name="Lu H."/>
            <person name="Wang Q."/>
            <person name="Cui N."/>
            <person name="Li J."/>
            <person name="Chen X."/>
            <person name="Luo L."/>
            <person name="Yu J."/>
            <person name="Kang L."/>
            <person name="Cui F."/>
        </authorList>
    </citation>
    <scope>NUCLEOTIDE SEQUENCE [LARGE SCALE GENOMIC DNA]</scope>
    <source>
        <strain evidence="4">Lst14</strain>
    </source>
</reference>
<keyword evidence="3" id="KW-0732">Signal</keyword>
<dbReference type="PROSITE" id="PS51155">
    <property type="entry name" value="CHIT_BIND_RR_2"/>
    <property type="match status" value="1"/>
</dbReference>
<dbReference type="AlphaFoldDB" id="A0A482XCD4"/>
<dbReference type="Proteomes" id="UP000291343">
    <property type="component" value="Unassembled WGS sequence"/>
</dbReference>
<gene>
    <name evidence="4" type="ORF">LSTR_LSTR001610</name>
</gene>
<evidence type="ECO:0000313" key="5">
    <source>
        <dbReference type="Proteomes" id="UP000291343"/>
    </source>
</evidence>
<protein>
    <submittedName>
        <fullName evidence="4">Uncharacterized protein</fullName>
    </submittedName>
</protein>
<dbReference type="OrthoDB" id="6371055at2759"/>
<dbReference type="PANTHER" id="PTHR10380">
    <property type="entry name" value="CUTICLE PROTEIN"/>
    <property type="match status" value="1"/>
</dbReference>
<dbReference type="GO" id="GO:0062129">
    <property type="term" value="C:chitin-based extracellular matrix"/>
    <property type="evidence" value="ECO:0007669"/>
    <property type="project" value="TreeGrafter"/>
</dbReference>
<accession>A0A482XCD4</accession>
<dbReference type="PRINTS" id="PR00947">
    <property type="entry name" value="CUTICLE"/>
</dbReference>
<feature type="chain" id="PRO_5019761381" evidence="3">
    <location>
        <begin position="25"/>
        <end position="114"/>
    </location>
</feature>
<feature type="signal peptide" evidence="3">
    <location>
        <begin position="1"/>
        <end position="24"/>
    </location>
</feature>
<evidence type="ECO:0000256" key="2">
    <source>
        <dbReference type="SAM" id="MobiDB-lite"/>
    </source>
</evidence>
<sequence>MPGIIKINVLLTMICSCLVQMTHAAQDVPKGVNILKHINRVNDDGSYTFGYEADDGSFKIETRDVQGNVKGMFGYIDETGELKRVSYTANNGTGFEPMTTPAPVSEDIDEEDRE</sequence>
<evidence type="ECO:0000256" key="1">
    <source>
        <dbReference type="PROSITE-ProRule" id="PRU00497"/>
    </source>
</evidence>
<comment type="caution">
    <text evidence="4">The sequence shown here is derived from an EMBL/GenBank/DDBJ whole genome shotgun (WGS) entry which is preliminary data.</text>
</comment>
<organism evidence="4 5">
    <name type="scientific">Laodelphax striatellus</name>
    <name type="common">Small brown planthopper</name>
    <name type="synonym">Delphax striatella</name>
    <dbReference type="NCBI Taxonomy" id="195883"/>
    <lineage>
        <taxon>Eukaryota</taxon>
        <taxon>Metazoa</taxon>
        <taxon>Ecdysozoa</taxon>
        <taxon>Arthropoda</taxon>
        <taxon>Hexapoda</taxon>
        <taxon>Insecta</taxon>
        <taxon>Pterygota</taxon>
        <taxon>Neoptera</taxon>
        <taxon>Paraneoptera</taxon>
        <taxon>Hemiptera</taxon>
        <taxon>Auchenorrhyncha</taxon>
        <taxon>Fulgoroidea</taxon>
        <taxon>Delphacidae</taxon>
        <taxon>Criomorphinae</taxon>
        <taxon>Laodelphax</taxon>
    </lineage>
</organism>
<evidence type="ECO:0000256" key="3">
    <source>
        <dbReference type="SAM" id="SignalP"/>
    </source>
</evidence>
<dbReference type="GO" id="GO:0008010">
    <property type="term" value="F:structural constituent of chitin-based larval cuticle"/>
    <property type="evidence" value="ECO:0007669"/>
    <property type="project" value="TreeGrafter"/>
</dbReference>
<dbReference type="EMBL" id="QKKF02012754">
    <property type="protein sequence ID" value="RZF43349.1"/>
    <property type="molecule type" value="Genomic_DNA"/>
</dbReference>
<dbReference type="InterPro" id="IPR050468">
    <property type="entry name" value="Cuticle_Struct_Prot"/>
</dbReference>
<name>A0A482XCD4_LAOST</name>
<dbReference type="InParanoid" id="A0A482XCD4"/>
<dbReference type="Pfam" id="PF00379">
    <property type="entry name" value="Chitin_bind_4"/>
    <property type="match status" value="1"/>
</dbReference>